<accession>N1PML2</accession>
<gene>
    <name evidence="1" type="ORF">DOTSEDRAFT_35025</name>
</gene>
<evidence type="ECO:0000313" key="1">
    <source>
        <dbReference type="EMBL" id="EME44637.1"/>
    </source>
</evidence>
<reference evidence="1 2" key="2">
    <citation type="journal article" date="2012" name="PLoS Pathog.">
        <title>Diverse lifestyles and strategies of plant pathogenesis encoded in the genomes of eighteen Dothideomycetes fungi.</title>
        <authorList>
            <person name="Ohm R.A."/>
            <person name="Feau N."/>
            <person name="Henrissat B."/>
            <person name="Schoch C.L."/>
            <person name="Horwitz B.A."/>
            <person name="Barry K.W."/>
            <person name="Condon B.J."/>
            <person name="Copeland A.C."/>
            <person name="Dhillon B."/>
            <person name="Glaser F."/>
            <person name="Hesse C.N."/>
            <person name="Kosti I."/>
            <person name="LaButti K."/>
            <person name="Lindquist E.A."/>
            <person name="Lucas S."/>
            <person name="Salamov A.A."/>
            <person name="Bradshaw R.E."/>
            <person name="Ciuffetti L."/>
            <person name="Hamelin R.C."/>
            <person name="Kema G.H.J."/>
            <person name="Lawrence C."/>
            <person name="Scott J.A."/>
            <person name="Spatafora J.W."/>
            <person name="Turgeon B.G."/>
            <person name="de Wit P.J.G.M."/>
            <person name="Zhong S."/>
            <person name="Goodwin S.B."/>
            <person name="Grigoriev I.V."/>
        </authorList>
    </citation>
    <scope>NUCLEOTIDE SEQUENCE [LARGE SCALE GENOMIC DNA]</scope>
    <source>
        <strain evidence="2">NZE10 / CBS 128990</strain>
    </source>
</reference>
<proteinExistence type="predicted"/>
<name>N1PML2_DOTSN</name>
<organism evidence="1 2">
    <name type="scientific">Dothistroma septosporum (strain NZE10 / CBS 128990)</name>
    <name type="common">Red band needle blight fungus</name>
    <name type="synonym">Mycosphaerella pini</name>
    <dbReference type="NCBI Taxonomy" id="675120"/>
    <lineage>
        <taxon>Eukaryota</taxon>
        <taxon>Fungi</taxon>
        <taxon>Dikarya</taxon>
        <taxon>Ascomycota</taxon>
        <taxon>Pezizomycotina</taxon>
        <taxon>Dothideomycetes</taxon>
        <taxon>Dothideomycetidae</taxon>
        <taxon>Mycosphaerellales</taxon>
        <taxon>Mycosphaerellaceae</taxon>
        <taxon>Dothistroma</taxon>
    </lineage>
</organism>
<protein>
    <submittedName>
        <fullName evidence="1">Uncharacterized protein</fullName>
    </submittedName>
</protein>
<evidence type="ECO:0000313" key="2">
    <source>
        <dbReference type="Proteomes" id="UP000016933"/>
    </source>
</evidence>
<sequence length="134" mass="14546">MKSRHYDLVLHRALILCREPEPIGTKQTQAGWHKCCGRSIQAAYRKAASAQLKVWPSVVADRSGCTSSGTPPADVSIDLILAGILEPVAIGLAPIQIIELGQLMPKYPADITMDTNKLAQGSRAHRQVVMQMTS</sequence>
<dbReference type="EMBL" id="KB446539">
    <property type="protein sequence ID" value="EME44637.1"/>
    <property type="molecule type" value="Genomic_DNA"/>
</dbReference>
<dbReference type="AlphaFoldDB" id="N1PML2"/>
<dbReference type="Proteomes" id="UP000016933">
    <property type="component" value="Unassembled WGS sequence"/>
</dbReference>
<reference evidence="2" key="1">
    <citation type="journal article" date="2012" name="PLoS Genet.">
        <title>The genomes of the fungal plant pathogens Cladosporium fulvum and Dothistroma septosporum reveal adaptation to different hosts and lifestyles but also signatures of common ancestry.</title>
        <authorList>
            <person name="de Wit P.J.G.M."/>
            <person name="van der Burgt A."/>
            <person name="Oekmen B."/>
            <person name="Stergiopoulos I."/>
            <person name="Abd-Elsalam K.A."/>
            <person name="Aerts A.L."/>
            <person name="Bahkali A.H."/>
            <person name="Beenen H.G."/>
            <person name="Chettri P."/>
            <person name="Cox M.P."/>
            <person name="Datema E."/>
            <person name="de Vries R.P."/>
            <person name="Dhillon B."/>
            <person name="Ganley A.R."/>
            <person name="Griffiths S.A."/>
            <person name="Guo Y."/>
            <person name="Hamelin R.C."/>
            <person name="Henrissat B."/>
            <person name="Kabir M.S."/>
            <person name="Jashni M.K."/>
            <person name="Kema G."/>
            <person name="Klaubauf S."/>
            <person name="Lapidus A."/>
            <person name="Levasseur A."/>
            <person name="Lindquist E."/>
            <person name="Mehrabi R."/>
            <person name="Ohm R.A."/>
            <person name="Owen T.J."/>
            <person name="Salamov A."/>
            <person name="Schwelm A."/>
            <person name="Schijlen E."/>
            <person name="Sun H."/>
            <person name="van den Burg H.A."/>
            <person name="van Ham R.C.H.J."/>
            <person name="Zhang S."/>
            <person name="Goodwin S.B."/>
            <person name="Grigoriev I.V."/>
            <person name="Collemare J."/>
            <person name="Bradshaw R.E."/>
        </authorList>
    </citation>
    <scope>NUCLEOTIDE SEQUENCE [LARGE SCALE GENOMIC DNA]</scope>
    <source>
        <strain evidence="2">NZE10 / CBS 128990</strain>
    </source>
</reference>
<keyword evidence="2" id="KW-1185">Reference proteome</keyword>
<dbReference type="HOGENOM" id="CLU_1896165_0_0_1"/>